<evidence type="ECO:0000256" key="1">
    <source>
        <dbReference type="SAM" id="SignalP"/>
    </source>
</evidence>
<proteinExistence type="predicted"/>
<gene>
    <name evidence="2" type="ORF">FRY74_11395</name>
</gene>
<reference evidence="2 3" key="1">
    <citation type="submission" date="2019-08" db="EMBL/GenBank/DDBJ databases">
        <title>Genome of Vicingus serpentipes NCIMB 15042.</title>
        <authorList>
            <person name="Bowman J.P."/>
        </authorList>
    </citation>
    <scope>NUCLEOTIDE SEQUENCE [LARGE SCALE GENOMIC DNA]</scope>
    <source>
        <strain evidence="2 3">NCIMB 15042</strain>
    </source>
</reference>
<protein>
    <recommendedName>
        <fullName evidence="4">DUF1573 domain-containing protein</fullName>
    </recommendedName>
</protein>
<name>A0A5C6RQY3_9FLAO</name>
<feature type="signal peptide" evidence="1">
    <location>
        <begin position="1"/>
        <end position="23"/>
    </location>
</feature>
<organism evidence="2 3">
    <name type="scientific">Vicingus serpentipes</name>
    <dbReference type="NCBI Taxonomy" id="1926625"/>
    <lineage>
        <taxon>Bacteria</taxon>
        <taxon>Pseudomonadati</taxon>
        <taxon>Bacteroidota</taxon>
        <taxon>Flavobacteriia</taxon>
        <taxon>Flavobacteriales</taxon>
        <taxon>Vicingaceae</taxon>
        <taxon>Vicingus</taxon>
    </lineage>
</organism>
<comment type="caution">
    <text evidence="2">The sequence shown here is derived from an EMBL/GenBank/DDBJ whole genome shotgun (WGS) entry which is preliminary data.</text>
</comment>
<keyword evidence="1" id="KW-0732">Signal</keyword>
<dbReference type="Proteomes" id="UP000321721">
    <property type="component" value="Unassembled WGS sequence"/>
</dbReference>
<evidence type="ECO:0000313" key="2">
    <source>
        <dbReference type="EMBL" id="TXB64389.1"/>
    </source>
</evidence>
<dbReference type="EMBL" id="VOOS01000005">
    <property type="protein sequence ID" value="TXB64389.1"/>
    <property type="molecule type" value="Genomic_DNA"/>
</dbReference>
<feature type="chain" id="PRO_5022733063" description="DUF1573 domain-containing protein" evidence="1">
    <location>
        <begin position="24"/>
        <end position="141"/>
    </location>
</feature>
<evidence type="ECO:0000313" key="3">
    <source>
        <dbReference type="Proteomes" id="UP000321721"/>
    </source>
</evidence>
<keyword evidence="3" id="KW-1185">Reference proteome</keyword>
<evidence type="ECO:0008006" key="4">
    <source>
        <dbReference type="Google" id="ProtNLM"/>
    </source>
</evidence>
<dbReference type="RefSeq" id="WP_147101719.1">
    <property type="nucleotide sequence ID" value="NZ_VOOS01000005.1"/>
</dbReference>
<accession>A0A5C6RQY3</accession>
<sequence>MNKTLLILLVCLTNLAYSQTSNQFEYYSQNNIIINIALEDCIDAKKGIEKQYNFIEIINNNSSPVKVSFKKDIWYNNVCQSCNSNSEEYKVNLVIPANSSVNGDCDSENKSLRIFSKMLNLNKVRKLSKYELKNINVEIIK</sequence>
<dbReference type="AlphaFoldDB" id="A0A5C6RQY3"/>